<dbReference type="GO" id="GO:0030904">
    <property type="term" value="C:retromer complex"/>
    <property type="evidence" value="ECO:0000318"/>
    <property type="project" value="GO_Central"/>
</dbReference>
<dbReference type="Proteomes" id="UP000001542">
    <property type="component" value="Unassembled WGS sequence"/>
</dbReference>
<dbReference type="FunCoup" id="A2DB84">
    <property type="interactions" value="740"/>
</dbReference>
<dbReference type="FunFam" id="3.60.21.10:FF:000015">
    <property type="entry name" value="Vacuolar protein sorting-associated protein 29"/>
    <property type="match status" value="1"/>
</dbReference>
<sequence length="188" mass="20574">MLILVIGDLHIPSRSYSIPAVFKESLSTGKIHQILCTGNLCTRSEIEMLRKFCSDVQIVRGEFDEDDVTECEQLSVTVGSFKIGLVSSYTLIPSNDKARLAAKARELDADILAFGGGHQAGMYQKDGKLYINPGSATGAFCAENPEPRPSFILINIQGNSAITYIYTLEADGTMKVDKDVFQKEGEDE</sequence>
<dbReference type="Gene3D" id="3.60.21.10">
    <property type="match status" value="1"/>
</dbReference>
<evidence type="ECO:0000256" key="5">
    <source>
        <dbReference type="RuleBase" id="RU362040"/>
    </source>
</evidence>
<evidence type="ECO:0000256" key="4">
    <source>
        <dbReference type="ARBA" id="ARBA00022927"/>
    </source>
</evidence>
<feature type="domain" description="Calcineurin-like phosphoesterase" evidence="6">
    <location>
        <begin position="1"/>
        <end position="156"/>
    </location>
</feature>
<dbReference type="SMR" id="A2DB84"/>
<keyword evidence="4" id="KW-0653">Protein transport</keyword>
<dbReference type="OrthoDB" id="10258130at2759"/>
<dbReference type="VEuPathDB" id="TrichDB:TVAG_378930"/>
<dbReference type="InterPro" id="IPR024654">
    <property type="entry name" value="Calcineurin-like_PHP_lpxH"/>
</dbReference>
<dbReference type="PANTHER" id="PTHR11124">
    <property type="entry name" value="VACUOLAR SORTING PROTEIN VPS29"/>
    <property type="match status" value="1"/>
</dbReference>
<dbReference type="eggNOG" id="KOG3325">
    <property type="taxonomic scope" value="Eukaryota"/>
</dbReference>
<dbReference type="InterPro" id="IPR000979">
    <property type="entry name" value="Phosphodiesterase_MJ0936/Vps29"/>
</dbReference>
<name>A2DB84_TRIV3</name>
<keyword evidence="8" id="KW-1185">Reference proteome</keyword>
<evidence type="ECO:0000313" key="8">
    <source>
        <dbReference type="Proteomes" id="UP000001542"/>
    </source>
</evidence>
<dbReference type="OMA" id="IHGHQCI"/>
<dbReference type="GO" id="GO:0006886">
    <property type="term" value="P:intracellular protein transport"/>
    <property type="evidence" value="ECO:0000318"/>
    <property type="project" value="GO_Central"/>
</dbReference>
<dbReference type="STRING" id="5722.A2DB84"/>
<dbReference type="AlphaFoldDB" id="A2DB84"/>
<dbReference type="GO" id="GO:0005829">
    <property type="term" value="C:cytosol"/>
    <property type="evidence" value="ECO:0007669"/>
    <property type="project" value="GOC"/>
</dbReference>
<dbReference type="RefSeq" id="XP_001583400.1">
    <property type="nucleotide sequence ID" value="XM_001583350.1"/>
</dbReference>
<organism evidence="7 8">
    <name type="scientific">Trichomonas vaginalis (strain ATCC PRA-98 / G3)</name>
    <dbReference type="NCBI Taxonomy" id="412133"/>
    <lineage>
        <taxon>Eukaryota</taxon>
        <taxon>Metamonada</taxon>
        <taxon>Parabasalia</taxon>
        <taxon>Trichomonadida</taxon>
        <taxon>Trichomonadidae</taxon>
        <taxon>Trichomonas</taxon>
    </lineage>
</organism>
<evidence type="ECO:0000256" key="3">
    <source>
        <dbReference type="ARBA" id="ARBA00022448"/>
    </source>
</evidence>
<dbReference type="Pfam" id="PF12850">
    <property type="entry name" value="Metallophos_2"/>
    <property type="match status" value="1"/>
</dbReference>
<evidence type="ECO:0000313" key="7">
    <source>
        <dbReference type="EMBL" id="EAY22414.1"/>
    </source>
</evidence>
<dbReference type="InterPro" id="IPR029052">
    <property type="entry name" value="Metallo-depent_PP-like"/>
</dbReference>
<dbReference type="EMBL" id="DS113184">
    <property type="protein sequence ID" value="EAY22414.1"/>
    <property type="molecule type" value="Genomic_DNA"/>
</dbReference>
<dbReference type="GO" id="GO:0042147">
    <property type="term" value="P:retrograde transport, endosome to Golgi"/>
    <property type="evidence" value="ECO:0000318"/>
    <property type="project" value="GO_Central"/>
</dbReference>
<accession>A2DB84</accession>
<dbReference type="NCBIfam" id="TIGR00040">
    <property type="entry name" value="yfcE"/>
    <property type="match status" value="1"/>
</dbReference>
<proteinExistence type="inferred from homology"/>
<evidence type="ECO:0000259" key="6">
    <source>
        <dbReference type="Pfam" id="PF12850"/>
    </source>
</evidence>
<dbReference type="GO" id="GO:0005768">
    <property type="term" value="C:endosome"/>
    <property type="evidence" value="ECO:0000318"/>
    <property type="project" value="GO_Central"/>
</dbReference>
<dbReference type="InterPro" id="IPR028661">
    <property type="entry name" value="Vps29"/>
</dbReference>
<gene>
    <name evidence="7" type="ORF">TVAG_378930</name>
</gene>
<evidence type="ECO:0000256" key="1">
    <source>
        <dbReference type="ARBA" id="ARBA00005945"/>
    </source>
</evidence>
<evidence type="ECO:0000256" key="2">
    <source>
        <dbReference type="ARBA" id="ARBA00017767"/>
    </source>
</evidence>
<dbReference type="KEGG" id="tva:5467969"/>
<dbReference type="VEuPathDB" id="TrichDB:TVAGG3_0508940"/>
<comment type="similarity">
    <text evidence="1 5">Belongs to the VPS29 family.</text>
</comment>
<dbReference type="SUPFAM" id="SSF56300">
    <property type="entry name" value="Metallo-dependent phosphatases"/>
    <property type="match status" value="1"/>
</dbReference>
<dbReference type="InParanoid" id="A2DB84"/>
<dbReference type="CDD" id="cd07394">
    <property type="entry name" value="MPP_Vps29"/>
    <property type="match status" value="1"/>
</dbReference>
<reference evidence="7" key="1">
    <citation type="submission" date="2006-10" db="EMBL/GenBank/DDBJ databases">
        <authorList>
            <person name="Amadeo P."/>
            <person name="Zhao Q."/>
            <person name="Wortman J."/>
            <person name="Fraser-Liggett C."/>
            <person name="Carlton J."/>
        </authorList>
    </citation>
    <scope>NUCLEOTIDE SEQUENCE</scope>
    <source>
        <strain evidence="7">G3</strain>
    </source>
</reference>
<reference evidence="7" key="2">
    <citation type="journal article" date="2007" name="Science">
        <title>Draft genome sequence of the sexually transmitted pathogen Trichomonas vaginalis.</title>
        <authorList>
            <person name="Carlton J.M."/>
            <person name="Hirt R.P."/>
            <person name="Silva J.C."/>
            <person name="Delcher A.L."/>
            <person name="Schatz M."/>
            <person name="Zhao Q."/>
            <person name="Wortman J.R."/>
            <person name="Bidwell S.L."/>
            <person name="Alsmark U.C.M."/>
            <person name="Besteiro S."/>
            <person name="Sicheritz-Ponten T."/>
            <person name="Noel C.J."/>
            <person name="Dacks J.B."/>
            <person name="Foster P.G."/>
            <person name="Simillion C."/>
            <person name="Van de Peer Y."/>
            <person name="Miranda-Saavedra D."/>
            <person name="Barton G.J."/>
            <person name="Westrop G.D."/>
            <person name="Mueller S."/>
            <person name="Dessi D."/>
            <person name="Fiori P.L."/>
            <person name="Ren Q."/>
            <person name="Paulsen I."/>
            <person name="Zhang H."/>
            <person name="Bastida-Corcuera F.D."/>
            <person name="Simoes-Barbosa A."/>
            <person name="Brown M.T."/>
            <person name="Hayes R.D."/>
            <person name="Mukherjee M."/>
            <person name="Okumura C.Y."/>
            <person name="Schneider R."/>
            <person name="Smith A.J."/>
            <person name="Vanacova S."/>
            <person name="Villalvazo M."/>
            <person name="Haas B.J."/>
            <person name="Pertea M."/>
            <person name="Feldblyum T.V."/>
            <person name="Utterback T.R."/>
            <person name="Shu C.L."/>
            <person name="Osoegawa K."/>
            <person name="de Jong P.J."/>
            <person name="Hrdy I."/>
            <person name="Horvathova L."/>
            <person name="Zubacova Z."/>
            <person name="Dolezal P."/>
            <person name="Malik S.B."/>
            <person name="Logsdon J.M. Jr."/>
            <person name="Henze K."/>
            <person name="Gupta A."/>
            <person name="Wang C.C."/>
            <person name="Dunne R.L."/>
            <person name="Upcroft J.A."/>
            <person name="Upcroft P."/>
            <person name="White O."/>
            <person name="Salzberg S.L."/>
            <person name="Tang P."/>
            <person name="Chiu C.-H."/>
            <person name="Lee Y.-S."/>
            <person name="Embley T.M."/>
            <person name="Coombs G.H."/>
            <person name="Mottram J.C."/>
            <person name="Tachezy J."/>
            <person name="Fraser-Liggett C.M."/>
            <person name="Johnson P.J."/>
        </authorList>
    </citation>
    <scope>NUCLEOTIDE SEQUENCE [LARGE SCALE GENOMIC DNA]</scope>
    <source>
        <strain evidence="7">G3</strain>
    </source>
</reference>
<protein>
    <recommendedName>
        <fullName evidence="2 5">Vacuolar protein sorting-associated protein 29</fullName>
    </recommendedName>
</protein>
<keyword evidence="3" id="KW-0813">Transport</keyword>